<dbReference type="PANTHER" id="PTHR43790:SF3">
    <property type="entry name" value="D-ALLOSE IMPORT ATP-BINDING PROTEIN ALSA-RELATED"/>
    <property type="match status" value="1"/>
</dbReference>
<dbReference type="InterPro" id="IPR050107">
    <property type="entry name" value="ABC_carbohydrate_import_ATPase"/>
</dbReference>
<dbReference type="CDD" id="cd03216">
    <property type="entry name" value="ABC_Carb_Monos_I"/>
    <property type="match status" value="1"/>
</dbReference>
<evidence type="ECO:0000313" key="11">
    <source>
        <dbReference type="Proteomes" id="UP000199470"/>
    </source>
</evidence>
<dbReference type="InterPro" id="IPR017871">
    <property type="entry name" value="ABC_transporter-like_CS"/>
</dbReference>
<feature type="domain" description="ABC transporter" evidence="9">
    <location>
        <begin position="287"/>
        <end position="523"/>
    </location>
</feature>
<evidence type="ECO:0000256" key="8">
    <source>
        <dbReference type="ARBA" id="ARBA00023136"/>
    </source>
</evidence>
<keyword evidence="6 10" id="KW-0067">ATP-binding</keyword>
<protein>
    <submittedName>
        <fullName evidence="10">Ribose transport system ATP-binding protein</fullName>
    </submittedName>
</protein>
<dbReference type="SMART" id="SM00382">
    <property type="entry name" value="AAA"/>
    <property type="match status" value="2"/>
</dbReference>
<keyword evidence="8" id="KW-0472">Membrane</keyword>
<keyword evidence="11" id="KW-1185">Reference proteome</keyword>
<dbReference type="InterPro" id="IPR003593">
    <property type="entry name" value="AAA+_ATPase"/>
</dbReference>
<name>A0A1I4RHG7_9BURK</name>
<evidence type="ECO:0000259" key="9">
    <source>
        <dbReference type="PROSITE" id="PS50893"/>
    </source>
</evidence>
<keyword evidence="2" id="KW-1003">Cell membrane</keyword>
<dbReference type="GO" id="GO:0005524">
    <property type="term" value="F:ATP binding"/>
    <property type="evidence" value="ECO:0007669"/>
    <property type="project" value="UniProtKB-KW"/>
</dbReference>
<dbReference type="STRING" id="758825.SAMN02982985_04343"/>
<dbReference type="InterPro" id="IPR003439">
    <property type="entry name" value="ABC_transporter-like_ATP-bd"/>
</dbReference>
<evidence type="ECO:0000256" key="4">
    <source>
        <dbReference type="ARBA" id="ARBA00022737"/>
    </source>
</evidence>
<evidence type="ECO:0000256" key="3">
    <source>
        <dbReference type="ARBA" id="ARBA00022597"/>
    </source>
</evidence>
<dbReference type="PANTHER" id="PTHR43790">
    <property type="entry name" value="CARBOHYDRATE TRANSPORT ATP-BINDING PROTEIN MG119-RELATED"/>
    <property type="match status" value="1"/>
</dbReference>
<evidence type="ECO:0000256" key="1">
    <source>
        <dbReference type="ARBA" id="ARBA00022448"/>
    </source>
</evidence>
<dbReference type="Pfam" id="PF00005">
    <property type="entry name" value="ABC_tran"/>
    <property type="match status" value="2"/>
</dbReference>
<dbReference type="Proteomes" id="UP000199470">
    <property type="component" value="Unassembled WGS sequence"/>
</dbReference>
<reference evidence="10 11" key="1">
    <citation type="submission" date="2016-10" db="EMBL/GenBank/DDBJ databases">
        <authorList>
            <person name="de Groot N.N."/>
        </authorList>
    </citation>
    <scope>NUCLEOTIDE SEQUENCE [LARGE SCALE GENOMIC DNA]</scope>
    <source>
        <strain evidence="10 11">ATCC 43154</strain>
    </source>
</reference>
<evidence type="ECO:0000256" key="5">
    <source>
        <dbReference type="ARBA" id="ARBA00022741"/>
    </source>
</evidence>
<evidence type="ECO:0000313" key="10">
    <source>
        <dbReference type="EMBL" id="SFM51665.1"/>
    </source>
</evidence>
<dbReference type="CDD" id="cd03215">
    <property type="entry name" value="ABC_Carb_Monos_II"/>
    <property type="match status" value="1"/>
</dbReference>
<keyword evidence="4" id="KW-0677">Repeat</keyword>
<dbReference type="EMBL" id="FOTW01000022">
    <property type="protein sequence ID" value="SFM51665.1"/>
    <property type="molecule type" value="Genomic_DNA"/>
</dbReference>
<sequence length="524" mass="54004">MTAAVDLALSGAGAAPALRARGLRKGFDGNLVLDGVDFALAAGEVHAVVGSNGAGKSTLVKLLNGCHQRDGGTLELFGAAVNFSSPRAAGRAGIAMVYQELSLIASMSVAENLFMARWPCSAAGWLDEAALAGAARRLLAELGIALDPWRCVAELSAAEQQLLEIAKAVARQARVLILDEPTAALSARESALLFALLRRLKGQGVAVVYISHSLGDVFAVCDRVSVLRDGRMASCAAVAATSIATVLAEMAGRPPGAAGQQRPQRAPRPAAAPVAAAAADSAAGAAPRTPLLELRNVATAALADVSFAVYPGQVVGLAGLLGSGRSQILAAIFGLARVESGQVLLAGAPVTIGTPRQAIGLGIVLLPEQRRRQGLALELDVADNVLMARHGQARPWRWLVPEQERRSVAALARRLGLRADGAGRAVRYLSGGNQQKVVLAKCLSTPARVMLLDEPMAGIDLQGKLAILRIVDQFAAEGNAVLLVSSDYDDIAGVCDHTLLVRRGRIAGQLAAGQGAAGILAALQ</sequence>
<dbReference type="AlphaFoldDB" id="A0A1I4RHG7"/>
<dbReference type="GO" id="GO:0016887">
    <property type="term" value="F:ATP hydrolysis activity"/>
    <property type="evidence" value="ECO:0007669"/>
    <property type="project" value="InterPro"/>
</dbReference>
<dbReference type="Gene3D" id="3.40.50.300">
    <property type="entry name" value="P-loop containing nucleotide triphosphate hydrolases"/>
    <property type="match status" value="2"/>
</dbReference>
<organism evidence="10 11">
    <name type="scientific">Rugamonas rubra</name>
    <dbReference type="NCBI Taxonomy" id="758825"/>
    <lineage>
        <taxon>Bacteria</taxon>
        <taxon>Pseudomonadati</taxon>
        <taxon>Pseudomonadota</taxon>
        <taxon>Betaproteobacteria</taxon>
        <taxon>Burkholderiales</taxon>
        <taxon>Oxalobacteraceae</taxon>
        <taxon>Telluria group</taxon>
        <taxon>Rugamonas</taxon>
    </lineage>
</organism>
<gene>
    <name evidence="10" type="ORF">SAMN02982985_04343</name>
</gene>
<keyword evidence="5" id="KW-0547">Nucleotide-binding</keyword>
<accession>A0A1I4RHG7</accession>
<feature type="domain" description="ABC transporter" evidence="9">
    <location>
        <begin position="18"/>
        <end position="254"/>
    </location>
</feature>
<dbReference type="PROSITE" id="PS00211">
    <property type="entry name" value="ABC_TRANSPORTER_1"/>
    <property type="match status" value="1"/>
</dbReference>
<keyword evidence="7" id="KW-1278">Translocase</keyword>
<evidence type="ECO:0000256" key="6">
    <source>
        <dbReference type="ARBA" id="ARBA00022840"/>
    </source>
</evidence>
<dbReference type="SUPFAM" id="SSF52540">
    <property type="entry name" value="P-loop containing nucleoside triphosphate hydrolases"/>
    <property type="match status" value="2"/>
</dbReference>
<dbReference type="PROSITE" id="PS50893">
    <property type="entry name" value="ABC_TRANSPORTER_2"/>
    <property type="match status" value="2"/>
</dbReference>
<dbReference type="InterPro" id="IPR027417">
    <property type="entry name" value="P-loop_NTPase"/>
</dbReference>
<evidence type="ECO:0000256" key="7">
    <source>
        <dbReference type="ARBA" id="ARBA00022967"/>
    </source>
</evidence>
<keyword evidence="3" id="KW-0762">Sugar transport</keyword>
<evidence type="ECO:0000256" key="2">
    <source>
        <dbReference type="ARBA" id="ARBA00022475"/>
    </source>
</evidence>
<proteinExistence type="predicted"/>
<keyword evidence="1" id="KW-0813">Transport</keyword>